<dbReference type="Proteomes" id="UP000807306">
    <property type="component" value="Unassembled WGS sequence"/>
</dbReference>
<accession>A0A9P6E7E3</accession>
<reference evidence="3" key="1">
    <citation type="submission" date="2020-11" db="EMBL/GenBank/DDBJ databases">
        <authorList>
            <consortium name="DOE Joint Genome Institute"/>
            <person name="Ahrendt S."/>
            <person name="Riley R."/>
            <person name="Andreopoulos W."/>
            <person name="Labutti K."/>
            <person name="Pangilinan J."/>
            <person name="Ruiz-Duenas F.J."/>
            <person name="Barrasa J.M."/>
            <person name="Sanchez-Garcia M."/>
            <person name="Camarero S."/>
            <person name="Miyauchi S."/>
            <person name="Serrano A."/>
            <person name="Linde D."/>
            <person name="Babiker R."/>
            <person name="Drula E."/>
            <person name="Ayuso-Fernandez I."/>
            <person name="Pacheco R."/>
            <person name="Padilla G."/>
            <person name="Ferreira P."/>
            <person name="Barriuso J."/>
            <person name="Kellner H."/>
            <person name="Castanera R."/>
            <person name="Alfaro M."/>
            <person name="Ramirez L."/>
            <person name="Pisabarro A.G."/>
            <person name="Kuo A."/>
            <person name="Tritt A."/>
            <person name="Lipzen A."/>
            <person name="He G."/>
            <person name="Yan M."/>
            <person name="Ng V."/>
            <person name="Cullen D."/>
            <person name="Martin F."/>
            <person name="Rosso M.-N."/>
            <person name="Henrissat B."/>
            <person name="Hibbett D."/>
            <person name="Martinez A.T."/>
            <person name="Grigoriev I.V."/>
        </authorList>
    </citation>
    <scope>NUCLEOTIDE SEQUENCE</scope>
    <source>
        <strain evidence="3">CBS 506.95</strain>
    </source>
</reference>
<feature type="compositionally biased region" description="Pro residues" evidence="2">
    <location>
        <begin position="427"/>
        <end position="436"/>
    </location>
</feature>
<keyword evidence="4" id="KW-1185">Reference proteome</keyword>
<feature type="coiled-coil region" evidence="1">
    <location>
        <begin position="92"/>
        <end position="189"/>
    </location>
</feature>
<organism evidence="3 4">
    <name type="scientific">Crepidotus variabilis</name>
    <dbReference type="NCBI Taxonomy" id="179855"/>
    <lineage>
        <taxon>Eukaryota</taxon>
        <taxon>Fungi</taxon>
        <taxon>Dikarya</taxon>
        <taxon>Basidiomycota</taxon>
        <taxon>Agaricomycotina</taxon>
        <taxon>Agaricomycetes</taxon>
        <taxon>Agaricomycetidae</taxon>
        <taxon>Agaricales</taxon>
        <taxon>Agaricineae</taxon>
        <taxon>Crepidotaceae</taxon>
        <taxon>Crepidotus</taxon>
    </lineage>
</organism>
<feature type="compositionally biased region" description="Basic and acidic residues" evidence="2">
    <location>
        <begin position="235"/>
        <end position="249"/>
    </location>
</feature>
<feature type="compositionally biased region" description="Polar residues" evidence="2">
    <location>
        <begin position="855"/>
        <end position="865"/>
    </location>
</feature>
<dbReference type="AlphaFoldDB" id="A0A9P6E7E3"/>
<protein>
    <submittedName>
        <fullName evidence="3">Uncharacterized protein</fullName>
    </submittedName>
</protein>
<comment type="caution">
    <text evidence="3">The sequence shown here is derived from an EMBL/GenBank/DDBJ whole genome shotgun (WGS) entry which is preliminary data.</text>
</comment>
<feature type="compositionally biased region" description="Basic and acidic residues" evidence="2">
    <location>
        <begin position="26"/>
        <end position="47"/>
    </location>
</feature>
<feature type="region of interest" description="Disordered" evidence="2">
    <location>
        <begin position="727"/>
        <end position="920"/>
    </location>
</feature>
<feature type="region of interest" description="Disordered" evidence="2">
    <location>
        <begin position="553"/>
        <end position="658"/>
    </location>
</feature>
<evidence type="ECO:0000256" key="1">
    <source>
        <dbReference type="SAM" id="Coils"/>
    </source>
</evidence>
<feature type="compositionally biased region" description="Polar residues" evidence="2">
    <location>
        <begin position="616"/>
        <end position="625"/>
    </location>
</feature>
<feature type="region of interest" description="Disordered" evidence="2">
    <location>
        <begin position="1"/>
        <end position="62"/>
    </location>
</feature>
<evidence type="ECO:0000313" key="3">
    <source>
        <dbReference type="EMBL" id="KAF9523857.1"/>
    </source>
</evidence>
<proteinExistence type="predicted"/>
<gene>
    <name evidence="3" type="ORF">CPB83DRAFT_862209</name>
</gene>
<feature type="compositionally biased region" description="Low complexity" evidence="2">
    <location>
        <begin position="810"/>
        <end position="828"/>
    </location>
</feature>
<feature type="region of interest" description="Disordered" evidence="2">
    <location>
        <begin position="684"/>
        <end position="709"/>
    </location>
</feature>
<feature type="compositionally biased region" description="Low complexity" evidence="2">
    <location>
        <begin position="644"/>
        <end position="653"/>
    </location>
</feature>
<feature type="compositionally biased region" description="Polar residues" evidence="2">
    <location>
        <begin position="264"/>
        <end position="274"/>
    </location>
</feature>
<feature type="compositionally biased region" description="Basic residues" evidence="2">
    <location>
        <begin position="379"/>
        <end position="391"/>
    </location>
</feature>
<feature type="compositionally biased region" description="Basic and acidic residues" evidence="2">
    <location>
        <begin position="562"/>
        <end position="575"/>
    </location>
</feature>
<dbReference type="EMBL" id="MU157909">
    <property type="protein sequence ID" value="KAF9523857.1"/>
    <property type="molecule type" value="Genomic_DNA"/>
</dbReference>
<name>A0A9P6E7E3_9AGAR</name>
<sequence>MSPRSALLSQTPLQPPAKPPSASIQSDRRSSANGAVEKRRDTRSRNSRDRRKRATLNVAGSTDFPLTRLSKLELDRLRSDPQTEAVELRELLEAAVRQVQVESKRAAELERANQENAMRFRMLNENRVAAQQEAAKANSDVKLYQAQLDNAHKDLDRAKLALQEVERQRDDAEAAAARAREKARKLHQDRLIAAAKEEGRRLGFEAGFDHAKQEREMLAARRPPRIISAPHPNPKGKERERYSEDESPRRTSHGGHSPDDDIETSPSEELSPTQLPIRGLPLDPPARAHAGPSTATPPRPFQPPPSTNDVESQRQLSPPPEPQHSSRPYHLLKTPSVQVWPIDIPAPDQVDQSYNSHENPNDPIPRRPRDEWVTANKHQQMRNRPPRHSHSTLRNQTSRPSSAGPPPPQPIFPVAQPSPVASSSGPTPIPSRPPLGPSNKSVRFPTWVRRPSLAKTKQQASSWYRRLSFRRKQKPVIDPILEESETPKSSTTTIPLSAPLPQTASTGPPDSGRSAENVYGSAIQPPASWYHYKRASVASTRVSQFDLLATPAAGIIGPSQDGNREKPPAVKEKESLLSVIRESRAQTPSNVGSVMSGPNGRVSMASMRQPGPANKQALQHQASYETDNRSRRSRRPKSIVVPDPAALLLPPGASYSQQSLNVPAYGSNLGHKPSIEIDVVPPSAYAPQNAQSPPHTGRNHLSPYHVFKPAPPMQSFPSAVYDAAAMPNRPPSAAPSRRSNHSRSASADMYGNPLSPSRSPPLQPPRPPFAYGSSGSASGKPDSVRSGPSRHVPRNASQSSFKLHNPDPPSESSSSSPDPYPHSPQQQPRLHQIVAPSGGQEAGLVLAPPVHRSKSNNSMKSQGSYSKYDPHEYVDPAFWGVDGPDGPPAATPARPKPGMLVDEDPRRSRRASVNSGLSYA</sequence>
<keyword evidence="1" id="KW-0175">Coiled coil</keyword>
<dbReference type="OrthoDB" id="3069722at2759"/>
<feature type="region of interest" description="Disordered" evidence="2">
    <location>
        <begin position="218"/>
        <end position="518"/>
    </location>
</feature>
<feature type="compositionally biased region" description="Low complexity" evidence="2">
    <location>
        <begin position="734"/>
        <end position="757"/>
    </location>
</feature>
<feature type="compositionally biased region" description="Pro residues" evidence="2">
    <location>
        <begin position="758"/>
        <end position="768"/>
    </location>
</feature>
<feature type="compositionally biased region" description="Low complexity" evidence="2">
    <location>
        <begin position="412"/>
        <end position="426"/>
    </location>
</feature>
<feature type="compositionally biased region" description="Pro residues" evidence="2">
    <location>
        <begin position="295"/>
        <end position="306"/>
    </location>
</feature>
<evidence type="ECO:0000256" key="2">
    <source>
        <dbReference type="SAM" id="MobiDB-lite"/>
    </source>
</evidence>
<evidence type="ECO:0000313" key="4">
    <source>
        <dbReference type="Proteomes" id="UP000807306"/>
    </source>
</evidence>
<feature type="compositionally biased region" description="Polar residues" evidence="2">
    <location>
        <begin position="911"/>
        <end position="920"/>
    </location>
</feature>